<dbReference type="EMBL" id="PJZK01000029">
    <property type="protein sequence ID" value="PLR44024.1"/>
    <property type="molecule type" value="Genomic_DNA"/>
</dbReference>
<organism evidence="1 2">
    <name type="scientific">Chimaeribacter arupi</name>
    <dbReference type="NCBI Taxonomy" id="2060066"/>
    <lineage>
        <taxon>Bacteria</taxon>
        <taxon>Pseudomonadati</taxon>
        <taxon>Pseudomonadota</taxon>
        <taxon>Gammaproteobacteria</taxon>
        <taxon>Enterobacterales</taxon>
        <taxon>Yersiniaceae</taxon>
        <taxon>Chimaeribacter</taxon>
    </lineage>
</organism>
<dbReference type="Proteomes" id="UP000234626">
    <property type="component" value="Unassembled WGS sequence"/>
</dbReference>
<protein>
    <submittedName>
        <fullName evidence="1">Type I-F CRISPR-associated protein Csy1</fullName>
    </submittedName>
</protein>
<evidence type="ECO:0000313" key="1">
    <source>
        <dbReference type="EMBL" id="PLR44024.1"/>
    </source>
</evidence>
<keyword evidence="2" id="KW-1185">Reference proteome</keyword>
<evidence type="ECO:0000313" key="2">
    <source>
        <dbReference type="Proteomes" id="UP000234626"/>
    </source>
</evidence>
<gene>
    <name evidence="1" type="primary">csy1</name>
    <name evidence="1" type="ORF">CYR34_19850</name>
</gene>
<dbReference type="InterPro" id="IPR013397">
    <property type="entry name" value="CRISPR-assoc_prot_Csy1"/>
</dbReference>
<dbReference type="NCBIfam" id="TIGR02564">
    <property type="entry name" value="cas_Csy1"/>
    <property type="match status" value="1"/>
</dbReference>
<name>A0A2N5EHZ8_9GAMM</name>
<accession>A0A2N5EHZ8</accession>
<reference evidence="1 2" key="1">
    <citation type="submission" date="2017-12" db="EMBL/GenBank/DDBJ databases">
        <title>Characterization of six clinical isolates of Enterochimera gen. nov., a novel genus of the Yersiniaciae family and the three species Enterochimera arupensis sp. nov., Enterochimera coloradensis sp. nov, and Enterochimera californica sp. nov.</title>
        <authorList>
            <person name="Rossi A."/>
            <person name="Fisher M."/>
        </authorList>
    </citation>
    <scope>NUCLEOTIDE SEQUENCE [LARGE SCALE GENOMIC DNA]</scope>
    <source>
        <strain evidence="1 2">2016Iso1</strain>
    </source>
</reference>
<dbReference type="AlphaFoldDB" id="A0A2N5EHZ8"/>
<dbReference type="CDD" id="cd09735">
    <property type="entry name" value="Csy1_I-F"/>
    <property type="match status" value="1"/>
</dbReference>
<dbReference type="Pfam" id="PF09611">
    <property type="entry name" value="Cas_Csy1"/>
    <property type="match status" value="1"/>
</dbReference>
<dbReference type="RefSeq" id="WP_101836100.1">
    <property type="nucleotide sequence ID" value="NZ_PJZK01000029.1"/>
</dbReference>
<dbReference type="OrthoDB" id="9815616at2"/>
<sequence>MDITSWINDRKQGKLAAFDKDAKKRREAASEAELSALDQALAEARRELELKYEPRTWLTNAAQRAGQISLVTHAAKYTHGDAQSSSLYSCIRQQEGYLSTASLAAPSLDAVGNAAALDVAKLLQTRFGKDSLLDCLRRKEYSLLAELAEDSEQLAAWVTGFSRVLETGQPTSHTLAKQIYFPVGDGYHLLSPLFSSSLAQALHQKIVAQRFSEESKAARQARRNKQWHPLPVVSFPNTAVMNFGGTKPQNISALNSSRGGRMWLLSSQPPQWQAQERKPLAITSLFAPKGPFEYLTANTLTSFTALLTHSGNYNNAAIKRRREHYVDELIDLLFNIAAGIQRPEWCNWTTEPSCLLRPHQALWLDPWRTQDDTAFALERERGDWQAAVADDFAQWLNTQLNAAKCAMGMVERKAWRTQCQQRLREMEHVIKEAQS</sequence>
<proteinExistence type="predicted"/>
<comment type="caution">
    <text evidence="1">The sequence shown here is derived from an EMBL/GenBank/DDBJ whole genome shotgun (WGS) entry which is preliminary data.</text>
</comment>